<evidence type="ECO:0000256" key="6">
    <source>
        <dbReference type="SAM" id="MobiDB-lite"/>
    </source>
</evidence>
<dbReference type="InterPro" id="IPR012677">
    <property type="entry name" value="Nucleotide-bd_a/b_plait_sf"/>
</dbReference>
<keyword evidence="4" id="KW-0143">Chaperone</keyword>
<dbReference type="VEuPathDB" id="FungiDB:PNEG_00679"/>
<dbReference type="SMART" id="SM00271">
    <property type="entry name" value="DnaJ"/>
    <property type="match status" value="1"/>
</dbReference>
<dbReference type="Gene3D" id="3.30.70.330">
    <property type="match status" value="1"/>
</dbReference>
<dbReference type="PANTHER" id="PTHR44313:SF1">
    <property type="entry name" value="DNAJ HOMOLOG SUBFAMILY C MEMBER 17"/>
    <property type="match status" value="1"/>
</dbReference>
<evidence type="ECO:0000259" key="7">
    <source>
        <dbReference type="PROSITE" id="PS50076"/>
    </source>
</evidence>
<proteinExistence type="predicted"/>
<sequence>MEDDYYALLGIPSTANDEMIQRGYRKAALRYHPDKNKEASAIEIFHKIALAFDVLSDPVSRSSYDSSRESWLAKKRKYEALDKERKRMIDELERWDKEAKLRKIKSETAMDATLRKLQEEGAALRKKKEEALKVQREAERQSESVKDEKVSKAKEEKSRFTAEDRTIKVRWRRDQITLDKNRLINAFERFGKIEDVLLKDLMDNTKKKKLIVALIVFKSVVSAHAAISEASLLAETPFIHLKDVSWAKQAPDLTGISEHVTLNETPDPNISKNIPLSRSNTMPSLNQNHLDYQNIILMRMREAEREKLANDILQSDNQI</sequence>
<dbReference type="Pfam" id="PF00226">
    <property type="entry name" value="DnaJ"/>
    <property type="match status" value="1"/>
</dbReference>
<dbReference type="InterPro" id="IPR036869">
    <property type="entry name" value="J_dom_sf"/>
</dbReference>
<dbReference type="PANTHER" id="PTHR44313">
    <property type="entry name" value="DNAJ HOMOLOG SUBFAMILY C MEMBER 17"/>
    <property type="match status" value="1"/>
</dbReference>
<dbReference type="GO" id="GO:0000390">
    <property type="term" value="P:spliceosomal complex disassembly"/>
    <property type="evidence" value="ECO:0007669"/>
    <property type="project" value="TreeGrafter"/>
</dbReference>
<keyword evidence="9" id="KW-1185">Reference proteome</keyword>
<evidence type="ECO:0000256" key="5">
    <source>
        <dbReference type="ARBA" id="ARBA00023242"/>
    </source>
</evidence>
<dbReference type="AlphaFoldDB" id="M7PB23"/>
<dbReference type="PRINTS" id="PR00625">
    <property type="entry name" value="JDOMAIN"/>
</dbReference>
<dbReference type="SUPFAM" id="SSF46565">
    <property type="entry name" value="Chaperone J-domain"/>
    <property type="match status" value="1"/>
</dbReference>
<evidence type="ECO:0000313" key="9">
    <source>
        <dbReference type="Proteomes" id="UP000011958"/>
    </source>
</evidence>
<dbReference type="OMA" id="NPLHFQW"/>
<evidence type="ECO:0000313" key="8">
    <source>
        <dbReference type="EMBL" id="EMR11080.1"/>
    </source>
</evidence>
<dbReference type="InterPro" id="IPR018253">
    <property type="entry name" value="DnaJ_domain_CS"/>
</dbReference>
<dbReference type="GO" id="GO:0005681">
    <property type="term" value="C:spliceosomal complex"/>
    <property type="evidence" value="ECO:0007669"/>
    <property type="project" value="TreeGrafter"/>
</dbReference>
<dbReference type="CDD" id="cd06257">
    <property type="entry name" value="DnaJ"/>
    <property type="match status" value="1"/>
</dbReference>
<dbReference type="PROSITE" id="PS00636">
    <property type="entry name" value="DNAJ_1"/>
    <property type="match status" value="1"/>
</dbReference>
<dbReference type="RefSeq" id="XP_007872577.1">
    <property type="nucleotide sequence ID" value="XM_007874386.1"/>
</dbReference>
<gene>
    <name evidence="8" type="ORF">PNEG_00679</name>
</gene>
<dbReference type="eggNOG" id="KOG0691">
    <property type="taxonomic scope" value="Eukaryota"/>
</dbReference>
<reference evidence="9" key="1">
    <citation type="journal article" date="2016" name="Nat. Commun.">
        <title>Genome analysis of three Pneumocystis species reveals adaptation mechanisms to life exclusively in mammalian hosts.</title>
        <authorList>
            <person name="Ma L."/>
            <person name="Chen Z."/>
            <person name="Huang D.W."/>
            <person name="Kutty G."/>
            <person name="Ishihara M."/>
            <person name="Wang H."/>
            <person name="Abouelleil A."/>
            <person name="Bishop L."/>
            <person name="Davey E."/>
            <person name="Deng R."/>
            <person name="Deng X."/>
            <person name="Fan L."/>
            <person name="Fantoni G."/>
            <person name="Fitzgerald M."/>
            <person name="Gogineni E."/>
            <person name="Goldberg J.M."/>
            <person name="Handley G."/>
            <person name="Hu X."/>
            <person name="Huber C."/>
            <person name="Jiao X."/>
            <person name="Jones K."/>
            <person name="Levin J.Z."/>
            <person name="Liu Y."/>
            <person name="Macdonald P."/>
            <person name="Melnikov A."/>
            <person name="Raley C."/>
            <person name="Sassi M."/>
            <person name="Sherman B.T."/>
            <person name="Song X."/>
            <person name="Sykes S."/>
            <person name="Tran B."/>
            <person name="Walsh L."/>
            <person name="Xia Y."/>
            <person name="Yang J."/>
            <person name="Young S."/>
            <person name="Zeng Q."/>
            <person name="Zheng X."/>
            <person name="Stephens R."/>
            <person name="Nusbaum C."/>
            <person name="Birren B.W."/>
            <person name="Azadi P."/>
            <person name="Lempicki R.A."/>
            <person name="Cuomo C.A."/>
            <person name="Kovacs J.A."/>
        </authorList>
    </citation>
    <scope>NUCLEOTIDE SEQUENCE [LARGE SCALE GENOMIC DNA]</scope>
    <source>
        <strain evidence="9">B123</strain>
    </source>
</reference>
<dbReference type="GO" id="GO:0005737">
    <property type="term" value="C:cytoplasm"/>
    <property type="evidence" value="ECO:0007669"/>
    <property type="project" value="UniProtKB-SubCell"/>
</dbReference>
<dbReference type="InterPro" id="IPR052094">
    <property type="entry name" value="Pre-mRNA-splicing_ERAD"/>
</dbReference>
<feature type="region of interest" description="Disordered" evidence="6">
    <location>
        <begin position="130"/>
        <end position="155"/>
    </location>
</feature>
<dbReference type="GeneID" id="19894377"/>
<dbReference type="HOGENOM" id="CLU_045732_3_1_1"/>
<comment type="subcellular location">
    <subcellularLocation>
        <location evidence="2">Cytoplasm</location>
    </subcellularLocation>
    <subcellularLocation>
        <location evidence="1">Nucleus</location>
    </subcellularLocation>
</comment>
<dbReference type="STRING" id="1069680.M7PB23"/>
<dbReference type="OrthoDB" id="10250354at2759"/>
<dbReference type="InterPro" id="IPR001623">
    <property type="entry name" value="DnaJ_domain"/>
</dbReference>
<evidence type="ECO:0000256" key="1">
    <source>
        <dbReference type="ARBA" id="ARBA00004123"/>
    </source>
</evidence>
<dbReference type="Proteomes" id="UP000011958">
    <property type="component" value="Unassembled WGS sequence"/>
</dbReference>
<protein>
    <recommendedName>
        <fullName evidence="7">J domain-containing protein</fullName>
    </recommendedName>
</protein>
<dbReference type="PROSITE" id="PS50076">
    <property type="entry name" value="DNAJ_2"/>
    <property type="match status" value="1"/>
</dbReference>
<evidence type="ECO:0000256" key="4">
    <source>
        <dbReference type="ARBA" id="ARBA00023186"/>
    </source>
</evidence>
<dbReference type="Gene3D" id="1.10.287.110">
    <property type="entry name" value="DnaJ domain"/>
    <property type="match status" value="1"/>
</dbReference>
<organism evidence="8 9">
    <name type="scientific">Pneumocystis murina (strain B123)</name>
    <name type="common">Mouse pneumocystis pneumonia agent</name>
    <name type="synonym">Pneumocystis carinii f. sp. muris</name>
    <dbReference type="NCBI Taxonomy" id="1069680"/>
    <lineage>
        <taxon>Eukaryota</taxon>
        <taxon>Fungi</taxon>
        <taxon>Dikarya</taxon>
        <taxon>Ascomycota</taxon>
        <taxon>Taphrinomycotina</taxon>
        <taxon>Pneumocystomycetes</taxon>
        <taxon>Pneumocystaceae</taxon>
        <taxon>Pneumocystis</taxon>
    </lineage>
</organism>
<dbReference type="EMBL" id="AFWA02000002">
    <property type="protein sequence ID" value="EMR11080.1"/>
    <property type="molecule type" value="Genomic_DNA"/>
</dbReference>
<comment type="caution">
    <text evidence="8">The sequence shown here is derived from an EMBL/GenBank/DDBJ whole genome shotgun (WGS) entry which is preliminary data.</text>
</comment>
<name>M7PB23_PNEMU</name>
<keyword evidence="5" id="KW-0539">Nucleus</keyword>
<feature type="domain" description="J" evidence="7">
    <location>
        <begin position="4"/>
        <end position="68"/>
    </location>
</feature>
<evidence type="ECO:0000256" key="3">
    <source>
        <dbReference type="ARBA" id="ARBA00022490"/>
    </source>
</evidence>
<accession>M7PB23</accession>
<evidence type="ECO:0000256" key="2">
    <source>
        <dbReference type="ARBA" id="ARBA00004496"/>
    </source>
</evidence>
<keyword evidence="3" id="KW-0963">Cytoplasm</keyword>